<dbReference type="InterPro" id="IPR029028">
    <property type="entry name" value="Alpha/beta_knot_MTases"/>
</dbReference>
<comment type="similarity">
    <text evidence="2">Belongs to the class IV-like SAM-binding methyltransferase superfamily. RNA methyltransferase TrmH family.</text>
</comment>
<keyword evidence="6" id="KW-0949">S-adenosyl-L-methionine</keyword>
<dbReference type="InterPro" id="IPR029026">
    <property type="entry name" value="tRNA_m1G_MTases_N"/>
</dbReference>
<accession>A0AA36IS92</accession>
<name>A0AA36IS92_9DINO</name>
<dbReference type="AlphaFoldDB" id="A0AA36IS92"/>
<evidence type="ECO:0000256" key="1">
    <source>
        <dbReference type="ARBA" id="ARBA00001602"/>
    </source>
</evidence>
<dbReference type="InterPro" id="IPR015942">
    <property type="entry name" value="Asp/Glu/hydantoin_racemase"/>
</dbReference>
<dbReference type="GO" id="GO:0005829">
    <property type="term" value="C:cytosol"/>
    <property type="evidence" value="ECO:0007669"/>
    <property type="project" value="TreeGrafter"/>
</dbReference>
<dbReference type="InterPro" id="IPR018187">
    <property type="entry name" value="Asp/Glu_racemase_AS_1"/>
</dbReference>
<proteinExistence type="inferred from homology"/>
<dbReference type="InterPro" id="IPR004384">
    <property type="entry name" value="RNA_MeTrfase_TrmJ/LasT"/>
</dbReference>
<comment type="caution">
    <text evidence="8">The sequence shown here is derived from an EMBL/GenBank/DDBJ whole genome shotgun (WGS) entry which is preliminary data.</text>
</comment>
<dbReference type="SUPFAM" id="SSF75217">
    <property type="entry name" value="alpha/beta knot"/>
    <property type="match status" value="1"/>
</dbReference>
<comment type="catalytic activity">
    <reaction evidence="1">
        <text>L-glutamate = D-glutamate</text>
        <dbReference type="Rhea" id="RHEA:12813"/>
        <dbReference type="ChEBI" id="CHEBI:29985"/>
        <dbReference type="ChEBI" id="CHEBI:29986"/>
        <dbReference type="EC" id="5.1.1.3"/>
    </reaction>
</comment>
<dbReference type="GO" id="GO:0003723">
    <property type="term" value="F:RNA binding"/>
    <property type="evidence" value="ECO:0007669"/>
    <property type="project" value="InterPro"/>
</dbReference>
<dbReference type="PANTHER" id="PTHR42786:SF7">
    <property type="entry name" value="TRNA_RRNA METHYLTRANSFERASE SPOU TYPE DOMAIN-CONTAINING PROTEIN"/>
    <property type="match status" value="1"/>
</dbReference>
<dbReference type="Gene3D" id="3.40.1280.10">
    <property type="match status" value="1"/>
</dbReference>
<gene>
    <name evidence="8" type="ORF">EVOR1521_LOCUS17017</name>
</gene>
<dbReference type="PROSITE" id="PS00924">
    <property type="entry name" value="ASP_GLU_RACEMASE_2"/>
    <property type="match status" value="1"/>
</dbReference>
<evidence type="ECO:0000256" key="2">
    <source>
        <dbReference type="ARBA" id="ARBA00007228"/>
    </source>
</evidence>
<evidence type="ECO:0000256" key="4">
    <source>
        <dbReference type="ARBA" id="ARBA00022603"/>
    </source>
</evidence>
<dbReference type="EMBL" id="CAUJNA010002223">
    <property type="protein sequence ID" value="CAJ1391753.1"/>
    <property type="molecule type" value="Genomic_DNA"/>
</dbReference>
<sequence>MAGTNRNFDGIEEGPAVILVEPQLGENIGMVARAMANFGLIDLRLVAPRDGWPNQKAKATASGAGYVLERVRVFETLAEALSDLTYVVATTARQRDGFKRVLGPVEASANMRARTDAGQSVGILFGRERFGLDNAEISLADDIVTFPVNPAYASLNIAQAVLLMAYEFLKTRDGQAETLPFAGPDFAPAPRAELVGMFDQLETALDVRGYFRPPERKPAQVDNLRAVLSRPGFSTEEIRLLRGVISSLDRTIRAAGRRRLPAKRPPAMAELRDPSVLFFDSGIGGLSVVKEARIILPGLRHIYVADDAAFPYGAWDEAELLDRMTGLFETLIEAFRPGLIVIACNTASTLAIGHLRRAFPDQVFVGTVPAIKPAAERTRSGLVSVLATPGTVRRQYTRDLIRQYAGQCHVRLVGSEHLAELAEDYMRTGFVDEEAVRREIAPCFVEENGRRTDIVVLACTHYPFLANRMRKTAPWPVDWIDTSEAIARRTLTLVEQMQFGPRDFSLPDIAVFTSDDPRTEVMRLASGFGLSTVPFPD</sequence>
<dbReference type="Pfam" id="PF01177">
    <property type="entry name" value="Asp_Glu_race"/>
    <property type="match status" value="1"/>
</dbReference>
<evidence type="ECO:0000256" key="6">
    <source>
        <dbReference type="ARBA" id="ARBA00022691"/>
    </source>
</evidence>
<dbReference type="Gene3D" id="3.40.50.1860">
    <property type="match status" value="2"/>
</dbReference>
<evidence type="ECO:0000313" key="8">
    <source>
        <dbReference type="EMBL" id="CAJ1391753.1"/>
    </source>
</evidence>
<dbReference type="InterPro" id="IPR033134">
    <property type="entry name" value="Asp/Glu_racemase_AS_2"/>
</dbReference>
<dbReference type="Gene3D" id="1.10.8.590">
    <property type="match status" value="1"/>
</dbReference>
<dbReference type="PANTHER" id="PTHR42786">
    <property type="entry name" value="TRNA/RRNA METHYLTRANSFERASE"/>
    <property type="match status" value="1"/>
</dbReference>
<dbReference type="HAMAP" id="MF_00258">
    <property type="entry name" value="Glu_racemase"/>
    <property type="match status" value="1"/>
</dbReference>
<feature type="domain" description="tRNA/rRNA methyltransferase SpoU type" evidence="7">
    <location>
        <begin position="16"/>
        <end position="166"/>
    </location>
</feature>
<dbReference type="NCBIfam" id="TIGR00067">
    <property type="entry name" value="glut_race"/>
    <property type="match status" value="1"/>
</dbReference>
<dbReference type="GO" id="GO:0008881">
    <property type="term" value="F:glutamate racemase activity"/>
    <property type="evidence" value="ECO:0007669"/>
    <property type="project" value="UniProtKB-EC"/>
</dbReference>
<dbReference type="InterPro" id="IPR004391">
    <property type="entry name" value="Glu_race"/>
</dbReference>
<keyword evidence="9" id="KW-1185">Reference proteome</keyword>
<dbReference type="PROSITE" id="PS00923">
    <property type="entry name" value="ASP_GLU_RACEMASE_1"/>
    <property type="match status" value="1"/>
</dbReference>
<dbReference type="Pfam" id="PF00588">
    <property type="entry name" value="SpoU_methylase"/>
    <property type="match status" value="1"/>
</dbReference>
<organism evidence="8 9">
    <name type="scientific">Effrenium voratum</name>
    <dbReference type="NCBI Taxonomy" id="2562239"/>
    <lineage>
        <taxon>Eukaryota</taxon>
        <taxon>Sar</taxon>
        <taxon>Alveolata</taxon>
        <taxon>Dinophyceae</taxon>
        <taxon>Suessiales</taxon>
        <taxon>Symbiodiniaceae</taxon>
        <taxon>Effrenium</taxon>
    </lineage>
</organism>
<evidence type="ECO:0000256" key="3">
    <source>
        <dbReference type="ARBA" id="ARBA00013090"/>
    </source>
</evidence>
<reference evidence="8" key="1">
    <citation type="submission" date="2023-08" db="EMBL/GenBank/DDBJ databases">
        <authorList>
            <person name="Chen Y."/>
            <person name="Shah S."/>
            <person name="Dougan E. K."/>
            <person name="Thang M."/>
            <person name="Chan C."/>
        </authorList>
    </citation>
    <scope>NUCLEOTIDE SEQUENCE</scope>
</reference>
<evidence type="ECO:0000259" key="7">
    <source>
        <dbReference type="Pfam" id="PF00588"/>
    </source>
</evidence>
<evidence type="ECO:0000313" key="9">
    <source>
        <dbReference type="Proteomes" id="UP001178507"/>
    </source>
</evidence>
<dbReference type="InterPro" id="IPR001537">
    <property type="entry name" value="SpoU_MeTrfase"/>
</dbReference>
<keyword evidence="5" id="KW-0808">Transferase</keyword>
<dbReference type="GO" id="GO:0002128">
    <property type="term" value="P:tRNA nucleoside ribose methylation"/>
    <property type="evidence" value="ECO:0007669"/>
    <property type="project" value="TreeGrafter"/>
</dbReference>
<dbReference type="GO" id="GO:0008173">
    <property type="term" value="F:RNA methyltransferase activity"/>
    <property type="evidence" value="ECO:0007669"/>
    <property type="project" value="InterPro"/>
</dbReference>
<dbReference type="CDD" id="cd18093">
    <property type="entry name" value="SpoU-like_TrmJ"/>
    <property type="match status" value="1"/>
</dbReference>
<protein>
    <recommendedName>
        <fullName evidence="3">glutamate racemase</fullName>
        <ecNumber evidence="3">5.1.1.3</ecNumber>
    </recommendedName>
</protein>
<dbReference type="SUPFAM" id="SSF53681">
    <property type="entry name" value="Aspartate/glutamate racemase"/>
    <property type="match status" value="2"/>
</dbReference>
<keyword evidence="4" id="KW-0489">Methyltransferase</keyword>
<evidence type="ECO:0000256" key="5">
    <source>
        <dbReference type="ARBA" id="ARBA00022679"/>
    </source>
</evidence>
<dbReference type="EC" id="5.1.1.3" evidence="3"/>
<dbReference type="InterPro" id="IPR001920">
    <property type="entry name" value="Asp/Glu_race"/>
</dbReference>
<dbReference type="Proteomes" id="UP001178507">
    <property type="component" value="Unassembled WGS sequence"/>
</dbReference>